<dbReference type="InterPro" id="IPR036038">
    <property type="entry name" value="Aminotransferase-like"/>
</dbReference>
<proteinExistence type="inferred from homology"/>
<evidence type="ECO:0000313" key="7">
    <source>
        <dbReference type="Proteomes" id="UP000001683"/>
    </source>
</evidence>
<dbReference type="GO" id="GO:0008652">
    <property type="term" value="P:amino acid biosynthetic process"/>
    <property type="evidence" value="ECO:0007669"/>
    <property type="project" value="UniProtKB-ARBA"/>
</dbReference>
<dbReference type="FunFam" id="3.20.10.10:FF:000002">
    <property type="entry name" value="D-alanine aminotransferase"/>
    <property type="match status" value="1"/>
</dbReference>
<dbReference type="Pfam" id="PF01063">
    <property type="entry name" value="Aminotran_4"/>
    <property type="match status" value="1"/>
</dbReference>
<dbReference type="InterPro" id="IPR018300">
    <property type="entry name" value="Aminotrans_IV_CS"/>
</dbReference>
<keyword evidence="3 5" id="KW-0663">Pyridoxal phosphate</keyword>
<dbReference type="GO" id="GO:0005829">
    <property type="term" value="C:cytosol"/>
    <property type="evidence" value="ECO:0007669"/>
    <property type="project" value="TreeGrafter"/>
</dbReference>
<evidence type="ECO:0000256" key="3">
    <source>
        <dbReference type="ARBA" id="ARBA00022898"/>
    </source>
</evidence>
<organism evidence="6 7">
    <name type="scientific">Natranaerobius thermophilus (strain ATCC BAA-1301 / DSM 18059 / JW/NM-WN-LF)</name>
    <dbReference type="NCBI Taxonomy" id="457570"/>
    <lineage>
        <taxon>Bacteria</taxon>
        <taxon>Bacillati</taxon>
        <taxon>Bacillota</taxon>
        <taxon>Clostridia</taxon>
        <taxon>Natranaerobiales</taxon>
        <taxon>Natranaerobiaceae</taxon>
        <taxon>Natranaerobius</taxon>
    </lineage>
</organism>
<evidence type="ECO:0000256" key="1">
    <source>
        <dbReference type="ARBA" id="ARBA00001933"/>
    </source>
</evidence>
<evidence type="ECO:0000313" key="6">
    <source>
        <dbReference type="EMBL" id="ACB84225.1"/>
    </source>
</evidence>
<dbReference type="PANTHER" id="PTHR42743">
    <property type="entry name" value="AMINO-ACID AMINOTRANSFERASE"/>
    <property type="match status" value="1"/>
</dbReference>
<dbReference type="Gene3D" id="3.20.10.10">
    <property type="entry name" value="D-amino Acid Aminotransferase, subunit A, domain 2"/>
    <property type="match status" value="1"/>
</dbReference>
<keyword evidence="6" id="KW-0808">Transferase</keyword>
<dbReference type="PROSITE" id="PS00770">
    <property type="entry name" value="AA_TRANSFER_CLASS_4"/>
    <property type="match status" value="1"/>
</dbReference>
<dbReference type="AlphaFoldDB" id="B2A6U4"/>
<gene>
    <name evidence="6" type="ordered locus">Nther_0630</name>
</gene>
<dbReference type="eggNOG" id="COG0115">
    <property type="taxonomic scope" value="Bacteria"/>
</dbReference>
<dbReference type="STRING" id="457570.Nther_0630"/>
<dbReference type="InterPro" id="IPR050571">
    <property type="entry name" value="Class-IV_PLP-Dep_Aminotrnsfr"/>
</dbReference>
<dbReference type="InParanoid" id="B2A6U4"/>
<evidence type="ECO:0000256" key="5">
    <source>
        <dbReference type="RuleBase" id="RU004516"/>
    </source>
</evidence>
<dbReference type="Proteomes" id="UP000001683">
    <property type="component" value="Chromosome"/>
</dbReference>
<dbReference type="RefSeq" id="WP_012447109.1">
    <property type="nucleotide sequence ID" value="NC_010718.1"/>
</dbReference>
<evidence type="ECO:0000256" key="4">
    <source>
        <dbReference type="RuleBase" id="RU004106"/>
    </source>
</evidence>
<name>B2A6U4_NATTJ</name>
<sequence>MSQALAYVNGDFVELEKAKIDALDRGFIFGDGLYEVVAIFGGKMYQLDEHLQRYWDGAQEMMFENTPRPEDLKKAARELLQKTGIGEGIIYLEVTRGTAPRSHRFPQEPEPNVFMFAKEAQFPDGEKRTKGVKTILVPDERWNRCHVKSINLLPNCFYKEKAKRAGAYEAIQVHRLGITEGTSTNIYGVKDGVIYTAPAGPRILKGITRTTVLELAEQQGIEVVEKFMTTGELLSCDEVFLTSTTNKVLPINQVDQVTFPVDQYRVTFTLQEELEKHIIENRED</sequence>
<dbReference type="InterPro" id="IPR043131">
    <property type="entry name" value="BCAT-like_N"/>
</dbReference>
<dbReference type="InterPro" id="IPR043132">
    <property type="entry name" value="BCAT-like_C"/>
</dbReference>
<dbReference type="Gene3D" id="3.30.470.10">
    <property type="match status" value="1"/>
</dbReference>
<reference evidence="6 7" key="2">
    <citation type="journal article" date="2011" name="J. Bacteriol.">
        <title>Complete genome sequence of the anaerobic, halophilic alkalithermophile Natranaerobius thermophilus JW/NM-WN-LF.</title>
        <authorList>
            <person name="Zhao B."/>
            <person name="Mesbah N.M."/>
            <person name="Dalin E."/>
            <person name="Goodwin L."/>
            <person name="Nolan M."/>
            <person name="Pitluck S."/>
            <person name="Chertkov O."/>
            <person name="Brettin T.S."/>
            <person name="Han J."/>
            <person name="Larimer F.W."/>
            <person name="Land M.L."/>
            <person name="Hauser L."/>
            <person name="Kyrpides N."/>
            <person name="Wiegel J."/>
        </authorList>
    </citation>
    <scope>NUCLEOTIDE SEQUENCE [LARGE SCALE GENOMIC DNA]</scope>
    <source>
        <strain evidence="7">ATCC BAA-1301 / DSM 18059 / JW/NM-WN-LF</strain>
    </source>
</reference>
<keyword evidence="6" id="KW-0032">Aminotransferase</keyword>
<comment type="cofactor">
    <cofactor evidence="1 5">
        <name>pyridoxal 5'-phosphate</name>
        <dbReference type="ChEBI" id="CHEBI:597326"/>
    </cofactor>
</comment>
<dbReference type="SUPFAM" id="SSF56752">
    <property type="entry name" value="D-aminoacid aminotransferase-like PLP-dependent enzymes"/>
    <property type="match status" value="1"/>
</dbReference>
<comment type="similarity">
    <text evidence="2 4">Belongs to the class-IV pyridoxal-phosphate-dependent aminotransferase family.</text>
</comment>
<protein>
    <submittedName>
        <fullName evidence="6">Aminotransferase class IV</fullName>
    </submittedName>
</protein>
<dbReference type="FunCoup" id="B2A6U4">
    <property type="interactions" value="321"/>
</dbReference>
<dbReference type="OrthoDB" id="9805628at2"/>
<dbReference type="GO" id="GO:0046394">
    <property type="term" value="P:carboxylic acid biosynthetic process"/>
    <property type="evidence" value="ECO:0007669"/>
    <property type="project" value="UniProtKB-ARBA"/>
</dbReference>
<dbReference type="KEGG" id="nth:Nther_0630"/>
<accession>B2A6U4</accession>
<dbReference type="PANTHER" id="PTHR42743:SF10">
    <property type="entry name" value="D-ALANINE AMINOTRANSFERASE"/>
    <property type="match status" value="1"/>
</dbReference>
<dbReference type="HOGENOM" id="CLU_020844_4_1_9"/>
<reference evidence="6 7" key="1">
    <citation type="submission" date="2008-04" db="EMBL/GenBank/DDBJ databases">
        <title>Complete sequence of chromosome of Natranaerobius thermophilus JW/NM-WN-LF.</title>
        <authorList>
            <consortium name="US DOE Joint Genome Institute"/>
            <person name="Copeland A."/>
            <person name="Lucas S."/>
            <person name="Lapidus A."/>
            <person name="Glavina del Rio T."/>
            <person name="Dalin E."/>
            <person name="Tice H."/>
            <person name="Bruce D."/>
            <person name="Goodwin L."/>
            <person name="Pitluck S."/>
            <person name="Chertkov O."/>
            <person name="Brettin T."/>
            <person name="Detter J.C."/>
            <person name="Han C."/>
            <person name="Kuske C.R."/>
            <person name="Schmutz J."/>
            <person name="Larimer F."/>
            <person name="Land M."/>
            <person name="Hauser L."/>
            <person name="Kyrpides N."/>
            <person name="Lykidis A."/>
            <person name="Mesbah N.M."/>
            <person name="Wiegel J."/>
        </authorList>
    </citation>
    <scope>NUCLEOTIDE SEQUENCE [LARGE SCALE GENOMIC DNA]</scope>
    <source>
        <strain evidence="7">ATCC BAA-1301 / DSM 18059 / JW/NM-WN-LF</strain>
    </source>
</reference>
<dbReference type="GO" id="GO:0008483">
    <property type="term" value="F:transaminase activity"/>
    <property type="evidence" value="ECO:0007669"/>
    <property type="project" value="UniProtKB-KW"/>
</dbReference>
<keyword evidence="7" id="KW-1185">Reference proteome</keyword>
<dbReference type="InterPro" id="IPR001544">
    <property type="entry name" value="Aminotrans_IV"/>
</dbReference>
<evidence type="ECO:0000256" key="2">
    <source>
        <dbReference type="ARBA" id="ARBA00009320"/>
    </source>
</evidence>
<dbReference type="EMBL" id="CP001034">
    <property type="protein sequence ID" value="ACB84225.1"/>
    <property type="molecule type" value="Genomic_DNA"/>
</dbReference>